<dbReference type="Proteomes" id="UP000294692">
    <property type="component" value="Unassembled WGS sequence"/>
</dbReference>
<keyword evidence="3" id="KW-0479">Metal-binding</keyword>
<keyword evidence="8" id="KW-1185">Reference proteome</keyword>
<dbReference type="InterPro" id="IPR019903">
    <property type="entry name" value="RIC_family"/>
</dbReference>
<evidence type="ECO:0000256" key="2">
    <source>
        <dbReference type="ARBA" id="ARBA00022490"/>
    </source>
</evidence>
<gene>
    <name evidence="7" type="ORF">EV686_103357</name>
</gene>
<dbReference type="EMBL" id="SMBX01000003">
    <property type="protein sequence ID" value="TCV00774.1"/>
    <property type="molecule type" value="Genomic_DNA"/>
</dbReference>
<dbReference type="PANTHER" id="PTHR36438:SF1">
    <property type="entry name" value="IRON-SULFUR CLUSTER REPAIR PROTEIN YTFE"/>
    <property type="match status" value="1"/>
</dbReference>
<dbReference type="Pfam" id="PF01814">
    <property type="entry name" value="Hemerythrin"/>
    <property type="match status" value="1"/>
</dbReference>
<accession>A0A4R3VAZ9</accession>
<evidence type="ECO:0000259" key="6">
    <source>
        <dbReference type="Pfam" id="PF01814"/>
    </source>
</evidence>
<evidence type="ECO:0000313" key="7">
    <source>
        <dbReference type="EMBL" id="TCV00774.1"/>
    </source>
</evidence>
<comment type="subcellular location">
    <subcellularLocation>
        <location evidence="1">Cytoplasm</location>
    </subcellularLocation>
</comment>
<keyword evidence="4" id="KW-0408">Iron</keyword>
<protein>
    <submittedName>
        <fullName evidence="7">Regulator of cell morphogenesis and NO signaling</fullName>
    </submittedName>
</protein>
<dbReference type="GO" id="GO:0046872">
    <property type="term" value="F:metal ion binding"/>
    <property type="evidence" value="ECO:0007669"/>
    <property type="project" value="UniProtKB-KW"/>
</dbReference>
<feature type="region of interest" description="Disordered" evidence="5">
    <location>
        <begin position="1"/>
        <end position="20"/>
    </location>
</feature>
<evidence type="ECO:0000256" key="1">
    <source>
        <dbReference type="ARBA" id="ARBA00004496"/>
    </source>
</evidence>
<proteinExistence type="predicted"/>
<dbReference type="PANTHER" id="PTHR36438">
    <property type="entry name" value="IRON-SULFUR CLUSTER REPAIR PROTEIN YTFE"/>
    <property type="match status" value="1"/>
</dbReference>
<reference evidence="7 8" key="1">
    <citation type="submission" date="2019-03" db="EMBL/GenBank/DDBJ databases">
        <title>Genomic Encyclopedia of Type Strains, Phase IV (KMG-IV): sequencing the most valuable type-strain genomes for metagenomic binning, comparative biology and taxonomic classification.</title>
        <authorList>
            <person name="Goeker M."/>
        </authorList>
    </citation>
    <scope>NUCLEOTIDE SEQUENCE [LARGE SCALE GENOMIC DNA]</scope>
    <source>
        <strain evidence="7 8">DSM 100048</strain>
    </source>
</reference>
<keyword evidence="2" id="KW-0963">Cytoplasm</keyword>
<dbReference type="OrthoDB" id="9797132at2"/>
<dbReference type="AlphaFoldDB" id="A0A4R3VAZ9"/>
<organism evidence="7 8">
    <name type="scientific">Paracandidimonas soli</name>
    <dbReference type="NCBI Taxonomy" id="1917182"/>
    <lineage>
        <taxon>Bacteria</taxon>
        <taxon>Pseudomonadati</taxon>
        <taxon>Pseudomonadota</taxon>
        <taxon>Betaproteobacteria</taxon>
        <taxon>Burkholderiales</taxon>
        <taxon>Alcaligenaceae</taxon>
        <taxon>Paracandidimonas</taxon>
    </lineage>
</organism>
<evidence type="ECO:0000256" key="5">
    <source>
        <dbReference type="SAM" id="MobiDB-lite"/>
    </source>
</evidence>
<dbReference type="InterPro" id="IPR012312">
    <property type="entry name" value="Hemerythrin-like"/>
</dbReference>
<evidence type="ECO:0000313" key="8">
    <source>
        <dbReference type="Proteomes" id="UP000294692"/>
    </source>
</evidence>
<dbReference type="RefSeq" id="WP_132475712.1">
    <property type="nucleotide sequence ID" value="NZ_JBEBWM010000108.1"/>
</dbReference>
<evidence type="ECO:0000256" key="4">
    <source>
        <dbReference type="ARBA" id="ARBA00023004"/>
    </source>
</evidence>
<feature type="domain" description="Hemerythrin-like" evidence="6">
    <location>
        <begin position="35"/>
        <end position="173"/>
    </location>
</feature>
<comment type="caution">
    <text evidence="7">The sequence shown here is derived from an EMBL/GenBank/DDBJ whole genome shotgun (WGS) entry which is preliminary data.</text>
</comment>
<sequence>MTLIQPETGPGALDDQAGGEQRVDYTRLPVADLIRHILARYHERHRVQLPELIYLARKVERAHAGHPDCPAGLADSLEDIQQSLESHMMKEEQVLFPLLMRGAFAQAQGPISVMRFEHEQHGEALADVQDITRNLHVPSDACGTWSTLYAGLTEFRNDLMQHIQLENDVLFSKATNAVEGAHYG</sequence>
<evidence type="ECO:0000256" key="3">
    <source>
        <dbReference type="ARBA" id="ARBA00022723"/>
    </source>
</evidence>
<dbReference type="GO" id="GO:0005737">
    <property type="term" value="C:cytoplasm"/>
    <property type="evidence" value="ECO:0007669"/>
    <property type="project" value="UniProtKB-SubCell"/>
</dbReference>
<name>A0A4R3VAZ9_9BURK</name>
<dbReference type="Gene3D" id="1.20.120.520">
    <property type="entry name" value="nmb1532 protein domain like"/>
    <property type="match status" value="1"/>
</dbReference>